<evidence type="ECO:0000256" key="6">
    <source>
        <dbReference type="SAM" id="MobiDB-lite"/>
    </source>
</evidence>
<dbReference type="GO" id="GO:0051539">
    <property type="term" value="F:4 iron, 4 sulfur cluster binding"/>
    <property type="evidence" value="ECO:0007669"/>
    <property type="project" value="UniProtKB-KW"/>
</dbReference>
<dbReference type="GO" id="GO:0046872">
    <property type="term" value="F:metal ion binding"/>
    <property type="evidence" value="ECO:0007669"/>
    <property type="project" value="UniProtKB-KW"/>
</dbReference>
<dbReference type="PANTHER" id="PTHR42859:SF17">
    <property type="entry name" value="ELECTRON TRANSPORT PROTEIN HYDN-RELATED"/>
    <property type="match status" value="1"/>
</dbReference>
<dbReference type="PROSITE" id="PS00198">
    <property type="entry name" value="4FE4S_FER_1"/>
    <property type="match status" value="1"/>
</dbReference>
<dbReference type="InterPro" id="IPR017900">
    <property type="entry name" value="4Fe4S_Fe_S_CS"/>
</dbReference>
<dbReference type="SUPFAM" id="SSF54862">
    <property type="entry name" value="4Fe-4S ferredoxins"/>
    <property type="match status" value="1"/>
</dbReference>
<feature type="compositionally biased region" description="Low complexity" evidence="6">
    <location>
        <begin position="334"/>
        <end position="355"/>
    </location>
</feature>
<name>A0A212L2E1_9BACT</name>
<feature type="region of interest" description="Disordered" evidence="6">
    <location>
        <begin position="243"/>
        <end position="380"/>
    </location>
</feature>
<dbReference type="InterPro" id="IPR017896">
    <property type="entry name" value="4Fe4S_Fe-S-bd"/>
</dbReference>
<dbReference type="EMBL" id="FMJC01000002">
    <property type="protein sequence ID" value="SCM71722.1"/>
    <property type="molecule type" value="Genomic_DNA"/>
</dbReference>
<keyword evidence="2" id="KW-0479">Metal-binding</keyword>
<evidence type="ECO:0000259" key="7">
    <source>
        <dbReference type="PROSITE" id="PS51379"/>
    </source>
</evidence>
<evidence type="ECO:0000256" key="3">
    <source>
        <dbReference type="ARBA" id="ARBA00022737"/>
    </source>
</evidence>
<dbReference type="InterPro" id="IPR050294">
    <property type="entry name" value="RnfB_subfamily"/>
</dbReference>
<feature type="compositionally biased region" description="Low complexity" evidence="6">
    <location>
        <begin position="243"/>
        <end position="307"/>
    </location>
</feature>
<accession>A0A212L2E1</accession>
<dbReference type="RefSeq" id="WP_232088251.1">
    <property type="nucleotide sequence ID" value="NZ_LT608333.1"/>
</dbReference>
<evidence type="ECO:0000256" key="2">
    <source>
        <dbReference type="ARBA" id="ARBA00022723"/>
    </source>
</evidence>
<organism evidence="8">
    <name type="scientific">uncultured Desulfovibrio sp</name>
    <dbReference type="NCBI Taxonomy" id="167968"/>
    <lineage>
        <taxon>Bacteria</taxon>
        <taxon>Pseudomonadati</taxon>
        <taxon>Thermodesulfobacteriota</taxon>
        <taxon>Desulfovibrionia</taxon>
        <taxon>Desulfovibrionales</taxon>
        <taxon>Desulfovibrionaceae</taxon>
        <taxon>Desulfovibrio</taxon>
        <taxon>environmental samples</taxon>
    </lineage>
</organism>
<evidence type="ECO:0000313" key="8">
    <source>
        <dbReference type="EMBL" id="SCM71722.1"/>
    </source>
</evidence>
<dbReference type="CDD" id="cd10554">
    <property type="entry name" value="HycB_like"/>
    <property type="match status" value="1"/>
</dbReference>
<evidence type="ECO:0000256" key="1">
    <source>
        <dbReference type="ARBA" id="ARBA00022485"/>
    </source>
</evidence>
<feature type="domain" description="4Fe-4S ferredoxin-type" evidence="7">
    <location>
        <begin position="3"/>
        <end position="34"/>
    </location>
</feature>
<feature type="domain" description="4Fe-4S ferredoxin-type" evidence="7">
    <location>
        <begin position="82"/>
        <end position="111"/>
    </location>
</feature>
<feature type="compositionally biased region" description="Basic and acidic residues" evidence="6">
    <location>
        <begin position="320"/>
        <end position="332"/>
    </location>
</feature>
<keyword evidence="4" id="KW-0408">Iron</keyword>
<dbReference type="PROSITE" id="PS51379">
    <property type="entry name" value="4FE4S_FER_2"/>
    <property type="match status" value="3"/>
</dbReference>
<sequence>MTEHIQVVPDKCRACRRCEVACIAAHHGMSFKEAMKHRDELVSRVQVVKADGFKTTVRCHQCPHAPCVNVCPTGALQQDEKGRIIMRVQYCVACKMCMAACPYGTITMETIGMPSVDSEDGETLAQRARREVAVRCDMCRAWRMENGKRITACMEACPAHALSLVLADGTVVEVPKPEKKAVESASGGEAGADAPKAEVAAAVVETAAPEIAAPEAPKVEAAPAVAPEAPKVEAAAAMVAPETPKVEVAPEAPKAETAPEAPKAETAAPETTVPEEPKVEAVAAVVAPETPKADVVAEAVEPAAKAASDTQATQPAVSEAKAEAKDVSKDEAQESAPAESASKAEAPAANKPAAPADKKPAAKKSAPKAGKKTSKKGGKK</sequence>
<keyword evidence="1" id="KW-0004">4Fe-4S</keyword>
<evidence type="ECO:0000256" key="5">
    <source>
        <dbReference type="ARBA" id="ARBA00023014"/>
    </source>
</evidence>
<feature type="compositionally biased region" description="Basic residues" evidence="6">
    <location>
        <begin position="361"/>
        <end position="380"/>
    </location>
</feature>
<reference evidence="8" key="1">
    <citation type="submission" date="2016-08" db="EMBL/GenBank/DDBJ databases">
        <authorList>
            <person name="Seilhamer J.J."/>
        </authorList>
    </citation>
    <scope>NUCLEOTIDE SEQUENCE</scope>
    <source>
        <strain evidence="8">86-1</strain>
    </source>
</reference>
<dbReference type="PANTHER" id="PTHR42859">
    <property type="entry name" value="OXIDOREDUCTASE"/>
    <property type="match status" value="1"/>
</dbReference>
<gene>
    <name evidence="8" type="ORF">KL86DES1_20157</name>
</gene>
<dbReference type="AlphaFoldDB" id="A0A212L2E1"/>
<feature type="domain" description="4Fe-4S ferredoxin-type" evidence="7">
    <location>
        <begin position="49"/>
        <end position="81"/>
    </location>
</feature>
<keyword evidence="3" id="KW-0677">Repeat</keyword>
<dbReference type="Pfam" id="PF13247">
    <property type="entry name" value="Fer4_11"/>
    <property type="match status" value="1"/>
</dbReference>
<evidence type="ECO:0000256" key="4">
    <source>
        <dbReference type="ARBA" id="ARBA00023004"/>
    </source>
</evidence>
<proteinExistence type="predicted"/>
<dbReference type="Gene3D" id="3.30.70.20">
    <property type="match status" value="2"/>
</dbReference>
<keyword evidence="5" id="KW-0411">Iron-sulfur</keyword>
<protein>
    <submittedName>
        <fullName evidence="8">4Fe-4S ferredoxin iron-sulfur binding domain protein</fullName>
    </submittedName>
</protein>